<proteinExistence type="predicted"/>
<dbReference type="Gramene" id="KOM56548">
    <property type="protein sequence ID" value="KOM56548"/>
    <property type="gene ID" value="LR48_Vigan10g244000"/>
</dbReference>
<dbReference type="EMBL" id="CM003380">
    <property type="protein sequence ID" value="KOM56548.1"/>
    <property type="molecule type" value="Genomic_DNA"/>
</dbReference>
<name>A0A0L9VNM2_PHAAN</name>
<accession>A0A0L9VNM2</accession>
<gene>
    <name evidence="1" type="ORF">LR48_Vigan10g244000</name>
</gene>
<evidence type="ECO:0000313" key="1">
    <source>
        <dbReference type="EMBL" id="KOM56548.1"/>
    </source>
</evidence>
<evidence type="ECO:0000313" key="2">
    <source>
        <dbReference type="Proteomes" id="UP000053144"/>
    </source>
</evidence>
<dbReference type="Proteomes" id="UP000053144">
    <property type="component" value="Chromosome 10"/>
</dbReference>
<reference evidence="2" key="1">
    <citation type="journal article" date="2015" name="Proc. Natl. Acad. Sci. U.S.A.">
        <title>Genome sequencing of adzuki bean (Vigna angularis) provides insight into high starch and low fat accumulation and domestication.</title>
        <authorList>
            <person name="Yang K."/>
            <person name="Tian Z."/>
            <person name="Chen C."/>
            <person name="Luo L."/>
            <person name="Zhao B."/>
            <person name="Wang Z."/>
            <person name="Yu L."/>
            <person name="Li Y."/>
            <person name="Sun Y."/>
            <person name="Li W."/>
            <person name="Chen Y."/>
            <person name="Li Y."/>
            <person name="Zhang Y."/>
            <person name="Ai D."/>
            <person name="Zhao J."/>
            <person name="Shang C."/>
            <person name="Ma Y."/>
            <person name="Wu B."/>
            <person name="Wang M."/>
            <person name="Gao L."/>
            <person name="Sun D."/>
            <person name="Zhang P."/>
            <person name="Guo F."/>
            <person name="Wang W."/>
            <person name="Li Y."/>
            <person name="Wang J."/>
            <person name="Varshney R.K."/>
            <person name="Wang J."/>
            <person name="Ling H.Q."/>
            <person name="Wan P."/>
        </authorList>
    </citation>
    <scope>NUCLEOTIDE SEQUENCE</scope>
    <source>
        <strain evidence="2">cv. Jingnong 6</strain>
    </source>
</reference>
<dbReference type="AlphaFoldDB" id="A0A0L9VNM2"/>
<protein>
    <submittedName>
        <fullName evidence="1">Uncharacterized protein</fullName>
    </submittedName>
</protein>
<sequence>MVSEPSLSQYGVVRGRTRRKLVGTETRAGSDAGARSMVQGGVTPVQEAWCRGHRQGAAPGSFGWKGGRVWEFKRGSYGFCREGKFLLPNLRGEKWELLLTLQGGFGGAFGRVEEWLAVLGKNESITRDPLDPVTMIVEPAVYIIFTDLSEGPDSRCNLDNLGSAGMCDPVVEDIGHHFNLVISRFPPLTGVPLHLHITHLPLRPVIVVLVSSIRSVSRSSQRNSAEPFVQFGFKLDVREFGRSSKLFGSRWRAFVCGRSFKVGEVKRGRSSHSLCASILKSKCSTLTDSFCTSERSSAKARRAFVQVVDYERPCFSIWTDRTNLGWQLMRVPVTTSPGCTNIEATQNSF</sequence>
<organism evidence="1 2">
    <name type="scientific">Phaseolus angularis</name>
    <name type="common">Azuki bean</name>
    <name type="synonym">Vigna angularis</name>
    <dbReference type="NCBI Taxonomy" id="3914"/>
    <lineage>
        <taxon>Eukaryota</taxon>
        <taxon>Viridiplantae</taxon>
        <taxon>Streptophyta</taxon>
        <taxon>Embryophyta</taxon>
        <taxon>Tracheophyta</taxon>
        <taxon>Spermatophyta</taxon>
        <taxon>Magnoliopsida</taxon>
        <taxon>eudicotyledons</taxon>
        <taxon>Gunneridae</taxon>
        <taxon>Pentapetalae</taxon>
        <taxon>rosids</taxon>
        <taxon>fabids</taxon>
        <taxon>Fabales</taxon>
        <taxon>Fabaceae</taxon>
        <taxon>Papilionoideae</taxon>
        <taxon>50 kb inversion clade</taxon>
        <taxon>NPAAA clade</taxon>
        <taxon>indigoferoid/millettioid clade</taxon>
        <taxon>Phaseoleae</taxon>
        <taxon>Vigna</taxon>
    </lineage>
</organism>